<reference evidence="2 3" key="1">
    <citation type="submission" date="2018-04" db="EMBL/GenBank/DDBJ databases">
        <title>Massilia violaceinigra sp. nov., a novel purple-pigmented bacterium isolated from Tianshan glacier, Xinjiang, China.</title>
        <authorList>
            <person name="Wang H."/>
        </authorList>
    </citation>
    <scope>NUCLEOTIDE SEQUENCE [LARGE SCALE GENOMIC DNA]</scope>
    <source>
        <strain evidence="2 3">B448-2</strain>
    </source>
</reference>
<keyword evidence="1" id="KW-1133">Transmembrane helix</keyword>
<feature type="transmembrane region" description="Helical" evidence="1">
    <location>
        <begin position="51"/>
        <end position="70"/>
    </location>
</feature>
<gene>
    <name evidence="2" type="ORF">C7C56_008315</name>
</gene>
<name>A0A2U2HNN8_9BURK</name>
<keyword evidence="1" id="KW-0812">Transmembrane</keyword>
<dbReference type="EMBL" id="PXWF02000114">
    <property type="protein sequence ID" value="PWF49121.1"/>
    <property type="molecule type" value="Genomic_DNA"/>
</dbReference>
<feature type="transmembrane region" description="Helical" evidence="1">
    <location>
        <begin position="12"/>
        <end position="31"/>
    </location>
</feature>
<evidence type="ECO:0000313" key="3">
    <source>
        <dbReference type="Proteomes" id="UP000241421"/>
    </source>
</evidence>
<dbReference type="Proteomes" id="UP000241421">
    <property type="component" value="Unassembled WGS sequence"/>
</dbReference>
<protein>
    <recommendedName>
        <fullName evidence="4">DUF4760 domain-containing protein</fullName>
    </recommendedName>
</protein>
<evidence type="ECO:0000256" key="1">
    <source>
        <dbReference type="SAM" id="Phobius"/>
    </source>
</evidence>
<keyword evidence="1" id="KW-0472">Membrane</keyword>
<accession>A0A2U2HNN8</accession>
<comment type="caution">
    <text evidence="2">The sequence shown here is derived from an EMBL/GenBank/DDBJ whole genome shotgun (WGS) entry which is preliminary data.</text>
</comment>
<organism evidence="2 3">
    <name type="scientific">Massilia glaciei</name>
    <dbReference type="NCBI Taxonomy" id="1524097"/>
    <lineage>
        <taxon>Bacteria</taxon>
        <taxon>Pseudomonadati</taxon>
        <taxon>Pseudomonadota</taxon>
        <taxon>Betaproteobacteria</taxon>
        <taxon>Burkholderiales</taxon>
        <taxon>Oxalobacteraceae</taxon>
        <taxon>Telluria group</taxon>
        <taxon>Massilia</taxon>
    </lineage>
</organism>
<dbReference type="AlphaFoldDB" id="A0A2U2HNN8"/>
<sequence>MFMTAIHGRPARSFAVLALVLIGMWLAALYLGLRPEVKAYSNQPVSDALSGINALFAGIAVAGVILTLFLQMHEAKIMGEELEKTAQANLEMVRANVRMATRADERAVLDLFQTYCSEYFQVVKDSSMSVLIPCVASKDYCDFVVSRLFVADQLLFPPGCWEKVSRVSRSRSLDEFVLQEQRDRYKLDELINFFTLLVGLSNSREAIARCDFSYSWWRPLLWMIAIQQEKRYAASETVRKYATPLYLKAVVQGLDEIYGMAPFSTDGQLWDFFVNHPKLASHGMDERYRELAIGRETIT</sequence>
<keyword evidence="3" id="KW-1185">Reference proteome</keyword>
<evidence type="ECO:0008006" key="4">
    <source>
        <dbReference type="Google" id="ProtNLM"/>
    </source>
</evidence>
<evidence type="ECO:0000313" key="2">
    <source>
        <dbReference type="EMBL" id="PWF49121.1"/>
    </source>
</evidence>
<proteinExistence type="predicted"/>